<evidence type="ECO:0000256" key="6">
    <source>
        <dbReference type="ARBA" id="ARBA00022741"/>
    </source>
</evidence>
<evidence type="ECO:0000256" key="2">
    <source>
        <dbReference type="ARBA" id="ARBA00005810"/>
    </source>
</evidence>
<keyword evidence="8" id="KW-0067">ATP-binding</keyword>
<dbReference type="CDD" id="cd00483">
    <property type="entry name" value="HPPK"/>
    <property type="match status" value="1"/>
</dbReference>
<evidence type="ECO:0000256" key="7">
    <source>
        <dbReference type="ARBA" id="ARBA00022777"/>
    </source>
</evidence>
<dbReference type="Proteomes" id="UP000315344">
    <property type="component" value="Unassembled WGS sequence"/>
</dbReference>
<dbReference type="GO" id="GO:0046656">
    <property type="term" value="P:folic acid biosynthetic process"/>
    <property type="evidence" value="ECO:0007669"/>
    <property type="project" value="UniProtKB-KW"/>
</dbReference>
<dbReference type="EMBL" id="VAFL01000003">
    <property type="protein sequence ID" value="TKW67870.1"/>
    <property type="molecule type" value="Genomic_DNA"/>
</dbReference>
<dbReference type="GO" id="GO:0016301">
    <property type="term" value="F:kinase activity"/>
    <property type="evidence" value="ECO:0007669"/>
    <property type="project" value="UniProtKB-KW"/>
</dbReference>
<evidence type="ECO:0000256" key="1">
    <source>
        <dbReference type="ARBA" id="ARBA00005051"/>
    </source>
</evidence>
<keyword evidence="7 14" id="KW-0418">Kinase</keyword>
<evidence type="ECO:0000313" key="14">
    <source>
        <dbReference type="EMBL" id="TKW67870.1"/>
    </source>
</evidence>
<organism evidence="14 15">
    <name type="scientific">Paracoccus denitrificans</name>
    <dbReference type="NCBI Taxonomy" id="266"/>
    <lineage>
        <taxon>Bacteria</taxon>
        <taxon>Pseudomonadati</taxon>
        <taxon>Pseudomonadota</taxon>
        <taxon>Alphaproteobacteria</taxon>
        <taxon>Rhodobacterales</taxon>
        <taxon>Paracoccaceae</taxon>
        <taxon>Paracoccus</taxon>
    </lineage>
</organism>
<comment type="pathway">
    <text evidence="1">Cofactor biosynthesis; tetrahydrofolate biosynthesis; 2-amino-4-hydroxy-6-hydroxymethyl-7,8-dihydropteridine diphosphate from 7,8-dihydroneopterin triphosphate: step 4/4.</text>
</comment>
<protein>
    <recommendedName>
        <fullName evidence="4">2-amino-4-hydroxy-6-hydroxymethyldihydropteridine pyrophosphokinase</fullName>
        <ecNumber evidence="3">2.7.6.3</ecNumber>
    </recommendedName>
    <alternativeName>
        <fullName evidence="11">6-hydroxymethyl-7,8-dihydropterin pyrophosphokinase</fullName>
    </alternativeName>
    <alternativeName>
        <fullName evidence="12">7,8-dihydro-6-hydroxymethylpterin-pyrophosphokinase</fullName>
    </alternativeName>
</protein>
<dbReference type="PROSITE" id="PS00794">
    <property type="entry name" value="HPPK"/>
    <property type="match status" value="1"/>
</dbReference>
<dbReference type="EC" id="2.7.6.3" evidence="3"/>
<sequence length="209" mass="22941">MSTKLALIALGANLSSSAGPPDLSVRFALRLISRHDRLTLGSVSRIYRTPAFPAGSGPDYANACAAIRTDLSPPALLQVLHEIEAQMGRQRDGSRWGARVIDIDLLAMGKRIAPDDSTQDAWRALHPDIQATRTPDGLILPHPRLQDRAFVLVPLADIAPTWRHPRTGQTVTEMLSRLPDRDRAEVQLWLDNQPATHQVTVSALSDSNR</sequence>
<dbReference type="GO" id="GO:0005524">
    <property type="term" value="F:ATP binding"/>
    <property type="evidence" value="ECO:0007669"/>
    <property type="project" value="UniProtKB-KW"/>
</dbReference>
<comment type="function">
    <text evidence="10">Catalyzes the transfer of pyrophosphate from adenosine triphosphate (ATP) to 6-hydroxymethyl-7,8-dihydropterin, an enzymatic step in folate biosynthesis pathway.</text>
</comment>
<dbReference type="AlphaFoldDB" id="A0A533ICQ3"/>
<name>A0A533ICQ3_PARDE</name>
<evidence type="ECO:0000256" key="4">
    <source>
        <dbReference type="ARBA" id="ARBA00016218"/>
    </source>
</evidence>
<proteinExistence type="inferred from homology"/>
<evidence type="ECO:0000313" key="15">
    <source>
        <dbReference type="Proteomes" id="UP000315344"/>
    </source>
</evidence>
<dbReference type="NCBIfam" id="TIGR01498">
    <property type="entry name" value="folK"/>
    <property type="match status" value="1"/>
</dbReference>
<evidence type="ECO:0000256" key="3">
    <source>
        <dbReference type="ARBA" id="ARBA00013253"/>
    </source>
</evidence>
<evidence type="ECO:0000256" key="5">
    <source>
        <dbReference type="ARBA" id="ARBA00022679"/>
    </source>
</evidence>
<evidence type="ECO:0000256" key="12">
    <source>
        <dbReference type="ARBA" id="ARBA00033413"/>
    </source>
</evidence>
<dbReference type="PANTHER" id="PTHR43071:SF1">
    <property type="entry name" value="2-AMINO-4-HYDROXY-6-HYDROXYMETHYLDIHYDROPTERIDINE PYROPHOSPHOKINASE"/>
    <property type="match status" value="1"/>
</dbReference>
<evidence type="ECO:0000256" key="10">
    <source>
        <dbReference type="ARBA" id="ARBA00029409"/>
    </source>
</evidence>
<keyword evidence="6" id="KW-0547">Nucleotide-binding</keyword>
<dbReference type="GO" id="GO:0003848">
    <property type="term" value="F:2-amino-4-hydroxy-6-hydroxymethyldihydropteridine diphosphokinase activity"/>
    <property type="evidence" value="ECO:0007669"/>
    <property type="project" value="UniProtKB-EC"/>
</dbReference>
<evidence type="ECO:0000256" key="11">
    <source>
        <dbReference type="ARBA" id="ARBA00029766"/>
    </source>
</evidence>
<dbReference type="Pfam" id="PF01288">
    <property type="entry name" value="HPPK"/>
    <property type="match status" value="1"/>
</dbReference>
<feature type="domain" description="7,8-dihydro-6-hydroxymethylpterin-pyrophosphokinase" evidence="13">
    <location>
        <begin position="95"/>
        <end position="106"/>
    </location>
</feature>
<gene>
    <name evidence="14" type="primary">folK</name>
    <name evidence="14" type="ORF">DI616_05595</name>
</gene>
<dbReference type="InterPro" id="IPR035907">
    <property type="entry name" value="Hppk_sf"/>
</dbReference>
<evidence type="ECO:0000256" key="8">
    <source>
        <dbReference type="ARBA" id="ARBA00022840"/>
    </source>
</evidence>
<reference evidence="14 15" key="1">
    <citation type="journal article" date="2017" name="Nat. Commun.">
        <title>In situ click chemistry generation of cyclooxygenase-2 inhibitors.</title>
        <authorList>
            <person name="Bhardwaj A."/>
            <person name="Kaur J."/>
            <person name="Wuest M."/>
            <person name="Wuest F."/>
        </authorList>
    </citation>
    <scope>NUCLEOTIDE SEQUENCE [LARGE SCALE GENOMIC DNA]</scope>
    <source>
        <strain evidence="14">S2_012_000_R3_94</strain>
    </source>
</reference>
<comment type="similarity">
    <text evidence="2">Belongs to the HPPK family.</text>
</comment>
<keyword evidence="5 14" id="KW-0808">Transferase</keyword>
<evidence type="ECO:0000256" key="9">
    <source>
        <dbReference type="ARBA" id="ARBA00022909"/>
    </source>
</evidence>
<dbReference type="PANTHER" id="PTHR43071">
    <property type="entry name" value="2-AMINO-4-HYDROXY-6-HYDROXYMETHYLDIHYDROPTERIDINE PYROPHOSPHOKINASE"/>
    <property type="match status" value="1"/>
</dbReference>
<dbReference type="UniPathway" id="UPA00077">
    <property type="reaction ID" value="UER00155"/>
</dbReference>
<dbReference type="Gene3D" id="3.30.70.560">
    <property type="entry name" value="7,8-Dihydro-6-hydroxymethylpterin-pyrophosphokinase HPPK"/>
    <property type="match status" value="1"/>
</dbReference>
<accession>A0A533ICQ3</accession>
<dbReference type="GO" id="GO:0046654">
    <property type="term" value="P:tetrahydrofolate biosynthetic process"/>
    <property type="evidence" value="ECO:0007669"/>
    <property type="project" value="UniProtKB-UniPathway"/>
</dbReference>
<comment type="caution">
    <text evidence="14">The sequence shown here is derived from an EMBL/GenBank/DDBJ whole genome shotgun (WGS) entry which is preliminary data.</text>
</comment>
<keyword evidence="9" id="KW-0289">Folate biosynthesis</keyword>
<dbReference type="SUPFAM" id="SSF55083">
    <property type="entry name" value="6-hydroxymethyl-7,8-dihydropterin pyrophosphokinase, HPPK"/>
    <property type="match status" value="1"/>
</dbReference>
<evidence type="ECO:0000259" key="13">
    <source>
        <dbReference type="PROSITE" id="PS00794"/>
    </source>
</evidence>
<dbReference type="InterPro" id="IPR000550">
    <property type="entry name" value="Hppk"/>
</dbReference>